<evidence type="ECO:0000313" key="6">
    <source>
        <dbReference type="EMBL" id="TYQ08289.1"/>
    </source>
</evidence>
<protein>
    <submittedName>
        <fullName evidence="6">Hsp70 protein</fullName>
    </submittedName>
</protein>
<feature type="region of interest" description="Disordered" evidence="5">
    <location>
        <begin position="401"/>
        <end position="509"/>
    </location>
</feature>
<reference evidence="6" key="1">
    <citation type="submission" date="2019-07" db="EMBL/GenBank/DDBJ databases">
        <title>Genomic Encyclopedia of Type Strains, Phase IV (KMG-IV): sequencing the most valuable type-strain genomes for metagenomic binning, comparative biology and taxonomic classification.</title>
        <authorList>
            <person name="Goeker M."/>
        </authorList>
    </citation>
    <scope>NUCLEOTIDE SEQUENCE</scope>
    <source>
        <strain evidence="6">DSM 44596</strain>
    </source>
</reference>
<evidence type="ECO:0000256" key="1">
    <source>
        <dbReference type="ARBA" id="ARBA00022741"/>
    </source>
</evidence>
<dbReference type="GO" id="GO:0005524">
    <property type="term" value="F:ATP binding"/>
    <property type="evidence" value="ECO:0007669"/>
    <property type="project" value="UniProtKB-KW"/>
</dbReference>
<proteinExistence type="inferred from homology"/>
<organism evidence="6">
    <name type="scientific">Nocardia globerula</name>
    <dbReference type="NCBI Taxonomy" id="1818"/>
    <lineage>
        <taxon>Bacteria</taxon>
        <taxon>Bacillati</taxon>
        <taxon>Actinomycetota</taxon>
        <taxon>Actinomycetes</taxon>
        <taxon>Mycobacteriales</taxon>
        <taxon>Nocardiaceae</taxon>
        <taxon>Nocardia</taxon>
    </lineage>
</organism>
<dbReference type="InterPro" id="IPR043129">
    <property type="entry name" value="ATPase_NBD"/>
</dbReference>
<evidence type="ECO:0000256" key="3">
    <source>
        <dbReference type="ARBA" id="ARBA00023186"/>
    </source>
</evidence>
<evidence type="ECO:0000256" key="5">
    <source>
        <dbReference type="SAM" id="MobiDB-lite"/>
    </source>
</evidence>
<name>A0A652YX89_NOCGL</name>
<dbReference type="Pfam" id="PF00012">
    <property type="entry name" value="HSP70"/>
    <property type="match status" value="1"/>
</dbReference>
<dbReference type="AlphaFoldDB" id="A0A652YX89"/>
<feature type="compositionally biased region" description="Low complexity" evidence="5">
    <location>
        <begin position="409"/>
        <end position="438"/>
    </location>
</feature>
<evidence type="ECO:0000256" key="4">
    <source>
        <dbReference type="RuleBase" id="RU003322"/>
    </source>
</evidence>
<dbReference type="Gene3D" id="3.30.420.40">
    <property type="match status" value="2"/>
</dbReference>
<dbReference type="SUPFAM" id="SSF53067">
    <property type="entry name" value="Actin-like ATPase domain"/>
    <property type="match status" value="1"/>
</dbReference>
<dbReference type="Gene3D" id="3.90.640.10">
    <property type="entry name" value="Actin, Chain A, domain 4"/>
    <property type="match status" value="1"/>
</dbReference>
<keyword evidence="3" id="KW-0143">Chaperone</keyword>
<sequence>MGSSLGMSTGSSGVYSALVDTDSAEATPGSLPAETRFVSADQVNTNVGDLVRASIKLMTTQVSDRAAAPRSIGVTYSTDQQLASIRSSLAKSPNRVRLIPEPAAVHAYLAETGKTARYGATAQIDLGDSGLSVSVVDHSGEILISERTDALAGAGIDAALVAFVTDKYPHPLGRHTDTELLMSRCHVAKEQLSTTRSVTIDLPRGPITITRVEFEDIIAADVERALTLIRSVLSAAPHTVEAIVLIGGGAHIPTVRTAIADAARVPTVEFDEPEAAAAKGAALLADSATSLRYPLAGSETSERIRPAAKASGALIGALVVGGLVLGYAAKEVVPTDNTPISPAGTGSTTTHTTTDVVPSTGSTVIPSHDPVPTVVHTTVPYRAQPYGTQPYGTQPYETHQFTLSPAPPSDTSTPTTTVPPTTLPPTTTTTIPARPTLPGITLPDTPSWWPENLPQIPSGPSELAPGEGGNGGSGSTETTAETPTESASPEPTTENAAPTPTAHLPVPVG</sequence>
<feature type="compositionally biased region" description="Low complexity" evidence="5">
    <location>
        <begin position="475"/>
        <end position="502"/>
    </location>
</feature>
<dbReference type="GO" id="GO:0140662">
    <property type="term" value="F:ATP-dependent protein folding chaperone"/>
    <property type="evidence" value="ECO:0007669"/>
    <property type="project" value="InterPro"/>
</dbReference>
<keyword evidence="1 4" id="KW-0547">Nucleotide-binding</keyword>
<keyword evidence="2 4" id="KW-0067">ATP-binding</keyword>
<dbReference type="InterPro" id="IPR013126">
    <property type="entry name" value="Hsp_70_fam"/>
</dbReference>
<dbReference type="EMBL" id="VNIQ01000001">
    <property type="protein sequence ID" value="TYQ08289.1"/>
    <property type="molecule type" value="Genomic_DNA"/>
</dbReference>
<evidence type="ECO:0000256" key="2">
    <source>
        <dbReference type="ARBA" id="ARBA00022840"/>
    </source>
</evidence>
<dbReference type="PANTHER" id="PTHR19375">
    <property type="entry name" value="HEAT SHOCK PROTEIN 70KDA"/>
    <property type="match status" value="1"/>
</dbReference>
<gene>
    <name evidence="6" type="ORF">FNL38_101660</name>
</gene>
<accession>A0A652YX89</accession>
<comment type="similarity">
    <text evidence="4">Belongs to the heat shock protein 70 family.</text>
</comment>
<comment type="caution">
    <text evidence="6">The sequence shown here is derived from an EMBL/GenBank/DDBJ whole genome shotgun (WGS) entry which is preliminary data.</text>
</comment>